<dbReference type="GO" id="GO:0033754">
    <property type="term" value="F:indoleamine 2,3-dioxygenase activity"/>
    <property type="evidence" value="ECO:0007669"/>
    <property type="project" value="UniProtKB-EC"/>
</dbReference>
<sequence length="432" mass="48204">MLDTPEISLVEYGVSLQNGFLPEVLPLRRLEDPYYSRWEDIVQDLPALIQAGTIRQAVIDLPILSTENLQEKEPEWRRAYVVLAYLTHAYVWGGEKPEDRLPPCIARPFIEVSNHLELPPCATYAALNLWNFAVPSEDTDLTDPDNLSVVTSFTGTKDEEWFFVLSVAIEARGAQLIEFMLDGIHGASIDDEQRVIARLEQLSYGLGELGELLERMYEKCAPSVFYHQLRPFLAGSKNMASAGLPNGVFYDLGDGQGDWHRYSGGSNAQSSLIQAFDIFLGVEHSATGETKSNGKSQTQVRSGYIKNMRNYMPGPHRRFLEMMARTSNVRPYVMSHKAGSALRDAYNMAAMSLGGFRDKHVRMVTRYIIMAARTPPPSHTLSQTNLATTTSTLMDKSHENITGGIRGTGGTDLIPFLKQTRDTTKAAARYVD</sequence>
<keyword evidence="5" id="KW-0223">Dioxygenase</keyword>
<evidence type="ECO:0000256" key="1">
    <source>
        <dbReference type="ARBA" id="ARBA00007119"/>
    </source>
</evidence>
<dbReference type="OMA" id="WHQYSGG"/>
<dbReference type="EC" id="1.13.11.52" evidence="5"/>
<dbReference type="InterPro" id="IPR037217">
    <property type="entry name" value="Trp/Indoleamine_2_3_dOase-like"/>
</dbReference>
<feature type="binding site" description="proximal binding residue" evidence="4">
    <location>
        <position position="360"/>
    </location>
    <ligand>
        <name>heme b</name>
        <dbReference type="ChEBI" id="CHEBI:60344"/>
    </ligand>
    <ligandPart>
        <name>Fe</name>
        <dbReference type="ChEBI" id="CHEBI:18248"/>
    </ligandPart>
</feature>
<dbReference type="GO" id="GO:0046872">
    <property type="term" value="F:metal ion binding"/>
    <property type="evidence" value="ECO:0007669"/>
    <property type="project" value="UniProtKB-UniRule"/>
</dbReference>
<dbReference type="GO" id="GO:0020037">
    <property type="term" value="F:heme binding"/>
    <property type="evidence" value="ECO:0007669"/>
    <property type="project" value="UniProtKB-UniRule"/>
</dbReference>
<evidence type="ECO:0000256" key="5">
    <source>
        <dbReference type="RuleBase" id="RU369119"/>
    </source>
</evidence>
<dbReference type="SUPFAM" id="SSF140959">
    <property type="entry name" value="Indolic compounds 2,3-dioxygenase-like"/>
    <property type="match status" value="1"/>
</dbReference>
<accession>A0A1R3RUZ5</accession>
<evidence type="ECO:0000256" key="4">
    <source>
        <dbReference type="PIRSR" id="PIRSR600898-1"/>
    </source>
</evidence>
<keyword evidence="3 4" id="KW-0408">Iron</keyword>
<dbReference type="STRING" id="602072.A0A1R3RUZ5"/>
<proteinExistence type="inferred from homology"/>
<dbReference type="Pfam" id="PF01231">
    <property type="entry name" value="IDO"/>
    <property type="match status" value="1"/>
</dbReference>
<keyword evidence="5" id="KW-0560">Oxidoreductase</keyword>
<evidence type="ECO:0000313" key="7">
    <source>
        <dbReference type="Proteomes" id="UP000188318"/>
    </source>
</evidence>
<comment type="function">
    <text evidence="5">Produces N-formyl-kynurenine through the oxidation of tryptophan.</text>
</comment>
<dbReference type="PANTHER" id="PTHR28657">
    <property type="entry name" value="INDOLEAMINE 2,3-DIOXYGENASE"/>
    <property type="match status" value="1"/>
</dbReference>
<protein>
    <recommendedName>
        <fullName evidence="5">Indoleamine 2,3-dioxygenase</fullName>
        <ecNumber evidence="5">1.13.11.52</ecNumber>
    </recommendedName>
</protein>
<dbReference type="InterPro" id="IPR000898">
    <property type="entry name" value="Indolamine_dOase"/>
</dbReference>
<organism evidence="6 7">
    <name type="scientific">Aspergillus carbonarius (strain ITEM 5010)</name>
    <dbReference type="NCBI Taxonomy" id="602072"/>
    <lineage>
        <taxon>Eukaryota</taxon>
        <taxon>Fungi</taxon>
        <taxon>Dikarya</taxon>
        <taxon>Ascomycota</taxon>
        <taxon>Pezizomycotina</taxon>
        <taxon>Eurotiomycetes</taxon>
        <taxon>Eurotiomycetidae</taxon>
        <taxon>Eurotiales</taxon>
        <taxon>Aspergillaceae</taxon>
        <taxon>Aspergillus</taxon>
        <taxon>Aspergillus subgen. Circumdati</taxon>
    </lineage>
</organism>
<dbReference type="Gene3D" id="1.20.58.480">
    <property type="match status" value="1"/>
</dbReference>
<reference evidence="7" key="1">
    <citation type="journal article" date="2017" name="Genome Biol.">
        <title>Comparative genomics reveals high biological diversity and specific adaptations in the industrially and medically important fungal genus Aspergillus.</title>
        <authorList>
            <person name="de Vries R.P."/>
            <person name="Riley R."/>
            <person name="Wiebenga A."/>
            <person name="Aguilar-Osorio G."/>
            <person name="Amillis S."/>
            <person name="Uchima C.A."/>
            <person name="Anderluh G."/>
            <person name="Asadollahi M."/>
            <person name="Askin M."/>
            <person name="Barry K."/>
            <person name="Battaglia E."/>
            <person name="Bayram O."/>
            <person name="Benocci T."/>
            <person name="Braus-Stromeyer S.A."/>
            <person name="Caldana C."/>
            <person name="Canovas D."/>
            <person name="Cerqueira G.C."/>
            <person name="Chen F."/>
            <person name="Chen W."/>
            <person name="Choi C."/>
            <person name="Clum A."/>
            <person name="Dos Santos R.A."/>
            <person name="Damasio A.R."/>
            <person name="Diallinas G."/>
            <person name="Emri T."/>
            <person name="Fekete E."/>
            <person name="Flipphi M."/>
            <person name="Freyberg S."/>
            <person name="Gallo A."/>
            <person name="Gournas C."/>
            <person name="Habgood R."/>
            <person name="Hainaut M."/>
            <person name="Harispe M.L."/>
            <person name="Henrissat B."/>
            <person name="Hilden K.S."/>
            <person name="Hope R."/>
            <person name="Hossain A."/>
            <person name="Karabika E."/>
            <person name="Karaffa L."/>
            <person name="Karanyi Z."/>
            <person name="Krasevec N."/>
            <person name="Kuo A."/>
            <person name="Kusch H."/>
            <person name="LaButti K."/>
            <person name="Lagendijk E.L."/>
            <person name="Lapidus A."/>
            <person name="Levasseur A."/>
            <person name="Lindquist E."/>
            <person name="Lipzen A."/>
            <person name="Logrieco A.F."/>
            <person name="MacCabe A."/>
            <person name="Maekelae M.R."/>
            <person name="Malavazi I."/>
            <person name="Melin P."/>
            <person name="Meyer V."/>
            <person name="Mielnichuk N."/>
            <person name="Miskei M."/>
            <person name="Molnar A.P."/>
            <person name="Mule G."/>
            <person name="Ngan C.Y."/>
            <person name="Orejas M."/>
            <person name="Orosz E."/>
            <person name="Ouedraogo J.P."/>
            <person name="Overkamp K.M."/>
            <person name="Park H.-S."/>
            <person name="Perrone G."/>
            <person name="Piumi F."/>
            <person name="Punt P.J."/>
            <person name="Ram A.F."/>
            <person name="Ramon A."/>
            <person name="Rauscher S."/>
            <person name="Record E."/>
            <person name="Riano-Pachon D.M."/>
            <person name="Robert V."/>
            <person name="Roehrig J."/>
            <person name="Ruller R."/>
            <person name="Salamov A."/>
            <person name="Salih N.S."/>
            <person name="Samson R.A."/>
            <person name="Sandor E."/>
            <person name="Sanguinetti M."/>
            <person name="Schuetze T."/>
            <person name="Sepcic K."/>
            <person name="Shelest E."/>
            <person name="Sherlock G."/>
            <person name="Sophianopoulou V."/>
            <person name="Squina F.M."/>
            <person name="Sun H."/>
            <person name="Susca A."/>
            <person name="Todd R.B."/>
            <person name="Tsang A."/>
            <person name="Unkles S.E."/>
            <person name="van de Wiele N."/>
            <person name="van Rossen-Uffink D."/>
            <person name="Oliveira J.V."/>
            <person name="Vesth T.C."/>
            <person name="Visser J."/>
            <person name="Yu J.-H."/>
            <person name="Zhou M."/>
            <person name="Andersen M.R."/>
            <person name="Archer D.B."/>
            <person name="Baker S.E."/>
            <person name="Benoit I."/>
            <person name="Brakhage A.A."/>
            <person name="Braus G.H."/>
            <person name="Fischer R."/>
            <person name="Frisvad J.C."/>
            <person name="Goldman G.H."/>
            <person name="Houbraken J."/>
            <person name="Oakley B."/>
            <person name="Pocsi I."/>
            <person name="Scazzocchio C."/>
            <person name="Seiboth B."/>
            <person name="vanKuyk P.A."/>
            <person name="Wortman J."/>
            <person name="Dyer P.S."/>
            <person name="Grigoriev I.V."/>
        </authorList>
    </citation>
    <scope>NUCLEOTIDE SEQUENCE [LARGE SCALE GENOMIC DNA]</scope>
    <source>
        <strain evidence="7">ITEM 5010</strain>
    </source>
</reference>
<evidence type="ECO:0000256" key="2">
    <source>
        <dbReference type="ARBA" id="ARBA00022723"/>
    </source>
</evidence>
<keyword evidence="7" id="KW-1185">Reference proteome</keyword>
<dbReference type="AlphaFoldDB" id="A0A1R3RUZ5"/>
<dbReference type="Proteomes" id="UP000188318">
    <property type="component" value="Unassembled WGS sequence"/>
</dbReference>
<dbReference type="GO" id="GO:0005737">
    <property type="term" value="C:cytoplasm"/>
    <property type="evidence" value="ECO:0007669"/>
    <property type="project" value="TreeGrafter"/>
</dbReference>
<dbReference type="GO" id="GO:0019441">
    <property type="term" value="P:L-tryptophan catabolic process to kynurenine"/>
    <property type="evidence" value="ECO:0007669"/>
    <property type="project" value="UniProtKB-UniRule"/>
</dbReference>
<dbReference type="VEuPathDB" id="FungiDB:ASPCADRAFT_205527"/>
<keyword evidence="2 4" id="KW-0479">Metal-binding</keyword>
<keyword evidence="4 5" id="KW-0349">Heme</keyword>
<dbReference type="EMBL" id="KV907496">
    <property type="protein sequence ID" value="OOF98272.1"/>
    <property type="molecule type" value="Genomic_DNA"/>
</dbReference>
<comment type="catalytic activity">
    <reaction evidence="5">
        <text>L-tryptophan + O2 = N-formyl-L-kynurenine</text>
        <dbReference type="Rhea" id="RHEA:24536"/>
        <dbReference type="ChEBI" id="CHEBI:15379"/>
        <dbReference type="ChEBI" id="CHEBI:57912"/>
        <dbReference type="ChEBI" id="CHEBI:58629"/>
    </reaction>
</comment>
<dbReference type="OrthoDB" id="540174at2759"/>
<dbReference type="PANTHER" id="PTHR28657:SF10">
    <property type="entry name" value="INDOLEAMINE 2,3-DIOXYGENASE"/>
    <property type="match status" value="1"/>
</dbReference>
<dbReference type="FunFam" id="1.20.58.480:FF:000004">
    <property type="entry name" value="Indoleamine 2,3-dioxygenase subfamily"/>
    <property type="match status" value="1"/>
</dbReference>
<evidence type="ECO:0000256" key="3">
    <source>
        <dbReference type="ARBA" id="ARBA00023004"/>
    </source>
</evidence>
<dbReference type="PROSITE" id="PS00876">
    <property type="entry name" value="IDO_1"/>
    <property type="match status" value="1"/>
</dbReference>
<name>A0A1R3RUZ5_ASPC5</name>
<dbReference type="GO" id="GO:0034354">
    <property type="term" value="P:'de novo' NAD+ biosynthetic process from L-tryptophan"/>
    <property type="evidence" value="ECO:0007669"/>
    <property type="project" value="TreeGrafter"/>
</dbReference>
<comment type="similarity">
    <text evidence="1 5">Belongs to the indoleamine 2,3-dioxygenase family.</text>
</comment>
<evidence type="ECO:0000313" key="6">
    <source>
        <dbReference type="EMBL" id="OOF98272.1"/>
    </source>
</evidence>
<gene>
    <name evidence="6" type="ORF">ASPCADRAFT_205527</name>
</gene>